<reference evidence="1 2" key="1">
    <citation type="submission" date="2018-11" db="EMBL/GenBank/DDBJ databases">
        <title>Draft genome sequence of Ferruginibacter sp. BO-59.</title>
        <authorList>
            <person name="Im W.T."/>
        </authorList>
    </citation>
    <scope>NUCLEOTIDE SEQUENCE [LARGE SCALE GENOMIC DNA]</scope>
    <source>
        <strain evidence="1 2">BO-59</strain>
    </source>
</reference>
<dbReference type="OrthoDB" id="827255at2"/>
<gene>
    <name evidence="1" type="ORF">EFY79_03830</name>
</gene>
<dbReference type="EMBL" id="RJJR01000002">
    <property type="protein sequence ID" value="RNI38800.1"/>
    <property type="molecule type" value="Genomic_DNA"/>
</dbReference>
<evidence type="ECO:0000313" key="1">
    <source>
        <dbReference type="EMBL" id="RNI38800.1"/>
    </source>
</evidence>
<organism evidence="1 2">
    <name type="scientific">Hanamia caeni</name>
    <dbReference type="NCBI Taxonomy" id="2294116"/>
    <lineage>
        <taxon>Bacteria</taxon>
        <taxon>Pseudomonadati</taxon>
        <taxon>Bacteroidota</taxon>
        <taxon>Chitinophagia</taxon>
        <taxon>Chitinophagales</taxon>
        <taxon>Chitinophagaceae</taxon>
        <taxon>Hanamia</taxon>
    </lineage>
</organism>
<name>A0A3M9NLX6_9BACT</name>
<accession>A0A3M9NLX6</accession>
<keyword evidence="2" id="KW-1185">Reference proteome</keyword>
<evidence type="ECO:0000313" key="2">
    <source>
        <dbReference type="Proteomes" id="UP000267223"/>
    </source>
</evidence>
<proteinExistence type="predicted"/>
<dbReference type="RefSeq" id="WP_123119363.1">
    <property type="nucleotide sequence ID" value="NZ_RJJR01000002.1"/>
</dbReference>
<protein>
    <submittedName>
        <fullName evidence="1">Uncharacterized protein</fullName>
    </submittedName>
</protein>
<dbReference type="Proteomes" id="UP000267223">
    <property type="component" value="Unassembled WGS sequence"/>
</dbReference>
<dbReference type="InterPro" id="IPR020271">
    <property type="entry name" value="Uncharacterised_MJ1172"/>
</dbReference>
<dbReference type="AlphaFoldDB" id="A0A3M9NLX6"/>
<sequence>MESLLIHPENESQQKALQVILDGFQIPYEEEPESDETERILSNPKMAERLNSSIKNIEKGNVTTIKMEDLWK</sequence>
<dbReference type="Pfam" id="PF10884">
    <property type="entry name" value="DUF2683"/>
    <property type="match status" value="1"/>
</dbReference>
<comment type="caution">
    <text evidence="1">The sequence shown here is derived from an EMBL/GenBank/DDBJ whole genome shotgun (WGS) entry which is preliminary data.</text>
</comment>